<feature type="transmembrane region" description="Helical" evidence="1">
    <location>
        <begin position="38"/>
        <end position="58"/>
    </location>
</feature>
<gene>
    <name evidence="2" type="ORF">SMN809_LOCUS59031</name>
</gene>
<organism evidence="2 3">
    <name type="scientific">Rotaria magnacalcarata</name>
    <dbReference type="NCBI Taxonomy" id="392030"/>
    <lineage>
        <taxon>Eukaryota</taxon>
        <taxon>Metazoa</taxon>
        <taxon>Spiralia</taxon>
        <taxon>Gnathifera</taxon>
        <taxon>Rotifera</taxon>
        <taxon>Eurotatoria</taxon>
        <taxon>Bdelloidea</taxon>
        <taxon>Philodinida</taxon>
        <taxon>Philodinidae</taxon>
        <taxon>Rotaria</taxon>
    </lineage>
</organism>
<evidence type="ECO:0000313" key="3">
    <source>
        <dbReference type="Proteomes" id="UP000676336"/>
    </source>
</evidence>
<proteinExistence type="predicted"/>
<keyword evidence="1" id="KW-1133">Transmembrane helix</keyword>
<feature type="transmembrane region" description="Helical" evidence="1">
    <location>
        <begin position="221"/>
        <end position="240"/>
    </location>
</feature>
<evidence type="ECO:0000256" key="1">
    <source>
        <dbReference type="SAM" id="Phobius"/>
    </source>
</evidence>
<dbReference type="Proteomes" id="UP000676336">
    <property type="component" value="Unassembled WGS sequence"/>
</dbReference>
<dbReference type="AlphaFoldDB" id="A0A8S3DYH9"/>
<protein>
    <submittedName>
        <fullName evidence="2">Uncharacterized protein</fullName>
    </submittedName>
</protein>
<sequence>EKCRHIFNEREFFHGFRYYLSQLHGLIIKTLLVRYRRWGLTAIVVLLPIIYNLLLNVISHNANVAGTFEMKLSSLNPQTILYKVDSVMENYFQAAVQSKSNGLVLEKRQENIVDMNRYIWQKRIDQPNTYTTIYLGFQISEPRENAYKIQALSSNLISGHEVVSVASNIVFKYALNDTSASIQTTLIYKKTSTLTIEPTIGSLMNILSIASCFLKLLPTSIILDVFVFYLIFFYTTIFLVSERKDSFLSLLNISGLQ</sequence>
<keyword evidence="1" id="KW-0472">Membrane</keyword>
<feature type="non-terminal residue" evidence="2">
    <location>
        <position position="1"/>
    </location>
</feature>
<reference evidence="2" key="1">
    <citation type="submission" date="2021-02" db="EMBL/GenBank/DDBJ databases">
        <authorList>
            <person name="Nowell W R."/>
        </authorList>
    </citation>
    <scope>NUCLEOTIDE SEQUENCE</scope>
</reference>
<name>A0A8S3DYH9_9BILA</name>
<accession>A0A8S3DYH9</accession>
<evidence type="ECO:0000313" key="2">
    <source>
        <dbReference type="EMBL" id="CAF5048048.1"/>
    </source>
</evidence>
<keyword evidence="1" id="KW-0812">Transmembrane</keyword>
<comment type="caution">
    <text evidence="2">The sequence shown here is derived from an EMBL/GenBank/DDBJ whole genome shotgun (WGS) entry which is preliminary data.</text>
</comment>
<dbReference type="EMBL" id="CAJOBI010223840">
    <property type="protein sequence ID" value="CAF5048048.1"/>
    <property type="molecule type" value="Genomic_DNA"/>
</dbReference>